<feature type="domain" description="Phasin" evidence="1">
    <location>
        <begin position="40"/>
        <end position="136"/>
    </location>
</feature>
<proteinExistence type="predicted"/>
<gene>
    <name evidence="2" type="ORF">CW354_22500</name>
</gene>
<dbReference type="InterPro" id="IPR018968">
    <property type="entry name" value="Phasin"/>
</dbReference>
<sequence length="149" mass="16032">MKMAAAKKTATGAEAFDMTAFSPDTFKEGYEKFAEGMTSFADFQKESLNALMASAGAFAKGFEKLTSESTAFSKAAFEDTVSNAKAATSAKTLQEALELNSDFMKTSVEKNLGQINKVADICASTAKDATEPLTARYTELVEKIQSYRP</sequence>
<reference evidence="2 3" key="1">
    <citation type="submission" date="2017-12" db="EMBL/GenBank/DDBJ databases">
        <authorList>
            <person name="Hurst M.R.H."/>
        </authorList>
    </citation>
    <scope>NUCLEOTIDE SEQUENCE [LARGE SCALE GENOMIC DNA]</scope>
    <source>
        <strain evidence="2 3">SY-3-19</strain>
    </source>
</reference>
<accession>A0A2S7JZN2</accession>
<evidence type="ECO:0000313" key="3">
    <source>
        <dbReference type="Proteomes" id="UP000239504"/>
    </source>
</evidence>
<dbReference type="OrthoDB" id="8479795at2"/>
<dbReference type="EMBL" id="PJCH01000017">
    <property type="protein sequence ID" value="PQA85700.1"/>
    <property type="molecule type" value="Genomic_DNA"/>
</dbReference>
<name>A0A2S7JZN2_9PROT</name>
<dbReference type="NCBIfam" id="TIGR01841">
    <property type="entry name" value="phasin"/>
    <property type="match status" value="1"/>
</dbReference>
<dbReference type="Proteomes" id="UP000239504">
    <property type="component" value="Unassembled WGS sequence"/>
</dbReference>
<dbReference type="Pfam" id="PF09361">
    <property type="entry name" value="Phasin_2"/>
    <property type="match status" value="1"/>
</dbReference>
<comment type="caution">
    <text evidence="2">The sequence shown here is derived from an EMBL/GenBank/DDBJ whole genome shotgun (WGS) entry which is preliminary data.</text>
</comment>
<organism evidence="2 3">
    <name type="scientific">Hyphococcus luteus</name>
    <dbReference type="NCBI Taxonomy" id="2058213"/>
    <lineage>
        <taxon>Bacteria</taxon>
        <taxon>Pseudomonadati</taxon>
        <taxon>Pseudomonadota</taxon>
        <taxon>Alphaproteobacteria</taxon>
        <taxon>Parvularculales</taxon>
        <taxon>Parvularculaceae</taxon>
        <taxon>Hyphococcus</taxon>
    </lineage>
</organism>
<evidence type="ECO:0000259" key="1">
    <source>
        <dbReference type="Pfam" id="PF09361"/>
    </source>
</evidence>
<evidence type="ECO:0000313" key="2">
    <source>
        <dbReference type="EMBL" id="PQA85700.1"/>
    </source>
</evidence>
<dbReference type="AlphaFoldDB" id="A0A2S7JZN2"/>
<keyword evidence="3" id="KW-1185">Reference proteome</keyword>
<dbReference type="InterPro" id="IPR010127">
    <property type="entry name" value="Phasin_subfam-1"/>
</dbReference>
<protein>
    <recommendedName>
        <fullName evidence="1">Phasin domain-containing protein</fullName>
    </recommendedName>
</protein>